<accession>A0A178ZI45</accession>
<protein>
    <submittedName>
        <fullName evidence="1">Uncharacterized protein</fullName>
    </submittedName>
</protein>
<evidence type="ECO:0000313" key="2">
    <source>
        <dbReference type="Proteomes" id="UP000078343"/>
    </source>
</evidence>
<dbReference type="EMBL" id="LVYI01000005">
    <property type="protein sequence ID" value="OAP59479.1"/>
    <property type="molecule type" value="Genomic_DNA"/>
</dbReference>
<sequence length="243" mass="26862">MRLFLRNLERLKRPSNISDSDSRGDSAKGRFYYTWSPRAFVDSENRSTTLNLFISSFNSSHICRLTLKDRLRQIIIQGASKAWNSSSYSISPRCLFKQDFTPANPASRLSSHTPIPVTHSRHSAEVFLSTVLSDTATPSSKAFTDFTSNAETGVKHKCEACKKLQKKEDRKRGVISKLTALIFREPWLETEGKAGASEKAAWGMEVEGTEGAEKAAGGVVVVDDDDGLTKELRGRVQDSAGGR</sequence>
<dbReference type="Proteomes" id="UP000078343">
    <property type="component" value="Unassembled WGS sequence"/>
</dbReference>
<keyword evidence="2" id="KW-1185">Reference proteome</keyword>
<dbReference type="AlphaFoldDB" id="A0A178ZI45"/>
<comment type="caution">
    <text evidence="1">The sequence shown here is derived from an EMBL/GenBank/DDBJ whole genome shotgun (WGS) entry which is preliminary data.</text>
</comment>
<reference evidence="1 2" key="1">
    <citation type="submission" date="2016-04" db="EMBL/GenBank/DDBJ databases">
        <title>Draft genome of Fonsecaea erecta CBS 125763.</title>
        <authorList>
            <person name="Weiss V.A."/>
            <person name="Vicente V.A."/>
            <person name="Raittz R.T."/>
            <person name="Moreno L.F."/>
            <person name="De Souza E.M."/>
            <person name="Pedrosa F.O."/>
            <person name="Steffens M.B."/>
            <person name="Faoro H."/>
            <person name="Tadra-Sfeir M.Z."/>
            <person name="Najafzadeh M.J."/>
            <person name="Felipe M.S."/>
            <person name="Teixeira M."/>
            <person name="Sun J."/>
            <person name="Xi L."/>
            <person name="Gomes R."/>
            <person name="De Azevedo C.M."/>
            <person name="Salgado C.G."/>
            <person name="Da Silva M.B."/>
            <person name="Nascimento M.F."/>
            <person name="Queiroz-Telles F."/>
            <person name="Attili D.S."/>
            <person name="Gorbushina A."/>
        </authorList>
    </citation>
    <scope>NUCLEOTIDE SEQUENCE [LARGE SCALE GENOMIC DNA]</scope>
    <source>
        <strain evidence="1 2">CBS 125763</strain>
    </source>
</reference>
<dbReference type="GeneID" id="30010945"/>
<dbReference type="OrthoDB" id="4160782at2759"/>
<gene>
    <name evidence="1" type="ORF">AYL99_06777</name>
</gene>
<name>A0A178ZI45_9EURO</name>
<evidence type="ECO:0000313" key="1">
    <source>
        <dbReference type="EMBL" id="OAP59479.1"/>
    </source>
</evidence>
<organism evidence="1 2">
    <name type="scientific">Fonsecaea erecta</name>
    <dbReference type="NCBI Taxonomy" id="1367422"/>
    <lineage>
        <taxon>Eukaryota</taxon>
        <taxon>Fungi</taxon>
        <taxon>Dikarya</taxon>
        <taxon>Ascomycota</taxon>
        <taxon>Pezizomycotina</taxon>
        <taxon>Eurotiomycetes</taxon>
        <taxon>Chaetothyriomycetidae</taxon>
        <taxon>Chaetothyriales</taxon>
        <taxon>Herpotrichiellaceae</taxon>
        <taxon>Fonsecaea</taxon>
    </lineage>
</organism>
<proteinExistence type="predicted"/>
<dbReference type="RefSeq" id="XP_018692846.1">
    <property type="nucleotide sequence ID" value="XM_018838286.1"/>
</dbReference>